<dbReference type="PANTHER" id="PTHR43024:SF1">
    <property type="entry name" value="UDP-N-ACETYLMURAMOYL-TRIPEPTIDE--D-ALANYL-D-ALANINE LIGASE"/>
    <property type="match status" value="1"/>
</dbReference>
<dbReference type="InterPro" id="IPR013221">
    <property type="entry name" value="Mur_ligase_cen"/>
</dbReference>
<dbReference type="Gene3D" id="3.90.190.20">
    <property type="entry name" value="Mur ligase, C-terminal domain"/>
    <property type="match status" value="1"/>
</dbReference>
<dbReference type="Proteomes" id="UP000228920">
    <property type="component" value="Unassembled WGS sequence"/>
</dbReference>
<dbReference type="GO" id="GO:0005524">
    <property type="term" value="F:ATP binding"/>
    <property type="evidence" value="ECO:0007669"/>
    <property type="project" value="UniProtKB-KW"/>
</dbReference>
<dbReference type="GO" id="GO:0016881">
    <property type="term" value="F:acid-amino acid ligase activity"/>
    <property type="evidence" value="ECO:0007669"/>
    <property type="project" value="InterPro"/>
</dbReference>
<dbReference type="PANTHER" id="PTHR43024">
    <property type="entry name" value="UDP-N-ACETYLMURAMOYL-TRIPEPTIDE--D-ALANYL-D-ALANINE LIGASE"/>
    <property type="match status" value="1"/>
</dbReference>
<gene>
    <name evidence="6" type="ORF">COY32_04455</name>
</gene>
<feature type="transmembrane region" description="Helical" evidence="4">
    <location>
        <begin position="50"/>
        <end position="68"/>
    </location>
</feature>
<evidence type="ECO:0000256" key="2">
    <source>
        <dbReference type="ARBA" id="ARBA00022741"/>
    </source>
</evidence>
<protein>
    <recommendedName>
        <fullName evidence="5">Mur ligase central domain-containing protein</fullName>
    </recommendedName>
</protein>
<keyword evidence="4" id="KW-0812">Transmembrane</keyword>
<keyword evidence="3" id="KW-0067">ATP-binding</keyword>
<dbReference type="InterPro" id="IPR036615">
    <property type="entry name" value="Mur_ligase_C_dom_sf"/>
</dbReference>
<keyword evidence="2" id="KW-0547">Nucleotide-binding</keyword>
<evidence type="ECO:0000313" key="6">
    <source>
        <dbReference type="EMBL" id="PIZ45948.1"/>
    </source>
</evidence>
<feature type="domain" description="Mur ligase central" evidence="5">
    <location>
        <begin position="128"/>
        <end position="274"/>
    </location>
</feature>
<reference evidence="7" key="1">
    <citation type="submission" date="2017-09" db="EMBL/GenBank/DDBJ databases">
        <title>Depth-based differentiation of microbial function through sediment-hosted aquifers and enrichment of novel symbionts in the deep terrestrial subsurface.</title>
        <authorList>
            <person name="Probst A.J."/>
            <person name="Ladd B."/>
            <person name="Jarett J.K."/>
            <person name="Geller-Mcgrath D.E."/>
            <person name="Sieber C.M.K."/>
            <person name="Emerson J.B."/>
            <person name="Anantharaman K."/>
            <person name="Thomas B.C."/>
            <person name="Malmstrom R."/>
            <person name="Stieglmeier M."/>
            <person name="Klingl A."/>
            <person name="Woyke T."/>
            <person name="Ryan C.M."/>
            <person name="Banfield J.F."/>
        </authorList>
    </citation>
    <scope>NUCLEOTIDE SEQUENCE [LARGE SCALE GENOMIC DNA]</scope>
</reference>
<proteinExistence type="predicted"/>
<feature type="transmembrane region" description="Helical" evidence="4">
    <location>
        <begin position="74"/>
        <end position="100"/>
    </location>
</feature>
<dbReference type="Pfam" id="PF08245">
    <property type="entry name" value="Mur_ligase_M"/>
    <property type="match status" value="1"/>
</dbReference>
<dbReference type="SUPFAM" id="SSF53623">
    <property type="entry name" value="MurD-like peptide ligases, catalytic domain"/>
    <property type="match status" value="1"/>
</dbReference>
<dbReference type="AlphaFoldDB" id="A0A2M7TIS4"/>
<evidence type="ECO:0000259" key="5">
    <source>
        <dbReference type="Pfam" id="PF08245"/>
    </source>
</evidence>
<dbReference type="Gene3D" id="3.40.1190.10">
    <property type="entry name" value="Mur-like, catalytic domain"/>
    <property type="match status" value="1"/>
</dbReference>
<keyword evidence="1" id="KW-0436">Ligase</keyword>
<sequence>MNFFFWLYQWQLKGYRCDRMRLYIQALSQRELLILWMVGNRKRPKFTVKMVGIMLTSILLICLPLLFIPKFTYLWAIIASFVVVVLAPFCVSISVGLWAIPSSMVERILLYLAGVKRAKLKNLIVIGVTGSYGKTSTKEAIADVLSEKYKVLRTPKSANGEIGVALHAIRSLHSSYEIYVVEMGAYYRGVIRSVAKAMKPSIGVLTGINEQHLGLFGNYENITKAKLELMQALPKDGVAIINWADQGVRSVRDQIPVRTVTYESKQVSENVNAAVCVARELGMTEDEISRGVQRVVPMSQHMQFINCPDGLTIIDDTYNSNSTGFLAALLALAQLDVDTRVVVTTGIYELGEQSQTINARLYEESINVTENLFMVEPLHALFYPTATVVTDSDILVSQIHQCSGSIAVLFEGRSRINNEAIELLRLHTKP</sequence>
<comment type="caution">
    <text evidence="6">The sequence shown here is derived from an EMBL/GenBank/DDBJ whole genome shotgun (WGS) entry which is preliminary data.</text>
</comment>
<dbReference type="InterPro" id="IPR051046">
    <property type="entry name" value="MurCDEF_CellWall_CoF430Synth"/>
</dbReference>
<dbReference type="EMBL" id="PFNL01000117">
    <property type="protein sequence ID" value="PIZ45948.1"/>
    <property type="molecule type" value="Genomic_DNA"/>
</dbReference>
<organism evidence="6 7">
    <name type="scientific">candidate division WWE3 bacterium CG_4_10_14_0_2_um_filter_41_14</name>
    <dbReference type="NCBI Taxonomy" id="1975072"/>
    <lineage>
        <taxon>Bacteria</taxon>
        <taxon>Katanobacteria</taxon>
    </lineage>
</organism>
<evidence type="ECO:0000256" key="4">
    <source>
        <dbReference type="SAM" id="Phobius"/>
    </source>
</evidence>
<name>A0A2M7TIS4_UNCKA</name>
<keyword evidence="4" id="KW-1133">Transmembrane helix</keyword>
<evidence type="ECO:0000256" key="3">
    <source>
        <dbReference type="ARBA" id="ARBA00022840"/>
    </source>
</evidence>
<evidence type="ECO:0000313" key="7">
    <source>
        <dbReference type="Proteomes" id="UP000228920"/>
    </source>
</evidence>
<dbReference type="SUPFAM" id="SSF53244">
    <property type="entry name" value="MurD-like peptide ligases, peptide-binding domain"/>
    <property type="match status" value="1"/>
</dbReference>
<dbReference type="InterPro" id="IPR036565">
    <property type="entry name" value="Mur-like_cat_sf"/>
</dbReference>
<evidence type="ECO:0000256" key="1">
    <source>
        <dbReference type="ARBA" id="ARBA00022598"/>
    </source>
</evidence>
<accession>A0A2M7TIS4</accession>
<keyword evidence="4" id="KW-0472">Membrane</keyword>